<sequence>MKHNLFNIASLHQAIETVINEVKNDGLPPITVAIVDKEGNLVYFYKMDATPSRTINISISKAYTSVKMLSSTKDFNTRLHNERVTIIDFQDLKLTSIAGGIPIRIDDALVGGIGISGRKPDDDHKVAERILEEMIRCAANN</sequence>
<dbReference type="InterPro" id="IPR038084">
    <property type="entry name" value="PduO/GlcC-like_sf"/>
</dbReference>
<comment type="caution">
    <text evidence="1">The sequence shown here is derived from an EMBL/GenBank/DDBJ whole genome shotgun (WGS) entry which is preliminary data.</text>
</comment>
<gene>
    <name evidence="1" type="ORF">GCM10023337_10070</name>
</gene>
<accession>A0ABP9M0F2</accession>
<dbReference type="SUPFAM" id="SSF143744">
    <property type="entry name" value="GlcG-like"/>
    <property type="match status" value="1"/>
</dbReference>
<dbReference type="EMBL" id="BAABKD010000008">
    <property type="protein sequence ID" value="GAA5088452.1"/>
    <property type="molecule type" value="Genomic_DNA"/>
</dbReference>
<organism evidence="1 2">
    <name type="scientific">Paenalcaligenes hermetiae</name>
    <dbReference type="NCBI Taxonomy" id="1157987"/>
    <lineage>
        <taxon>Bacteria</taxon>
        <taxon>Pseudomonadati</taxon>
        <taxon>Pseudomonadota</taxon>
        <taxon>Betaproteobacteria</taxon>
        <taxon>Burkholderiales</taxon>
        <taxon>Alcaligenaceae</taxon>
        <taxon>Paenalcaligenes</taxon>
    </lineage>
</organism>
<evidence type="ECO:0008006" key="3">
    <source>
        <dbReference type="Google" id="ProtNLM"/>
    </source>
</evidence>
<evidence type="ECO:0000313" key="1">
    <source>
        <dbReference type="EMBL" id="GAA5088452.1"/>
    </source>
</evidence>
<dbReference type="RefSeq" id="WP_345370093.1">
    <property type="nucleotide sequence ID" value="NZ_BAABKD010000008.1"/>
</dbReference>
<dbReference type="PANTHER" id="PTHR34309">
    <property type="entry name" value="SLR1406 PROTEIN"/>
    <property type="match status" value="1"/>
</dbReference>
<dbReference type="Gene3D" id="3.30.450.150">
    <property type="entry name" value="Haem-degrading domain"/>
    <property type="match status" value="1"/>
</dbReference>
<dbReference type="Proteomes" id="UP001500227">
    <property type="component" value="Unassembled WGS sequence"/>
</dbReference>
<dbReference type="PANTHER" id="PTHR34309:SF1">
    <property type="entry name" value="PROTEIN GLCG"/>
    <property type="match status" value="1"/>
</dbReference>
<keyword evidence="2" id="KW-1185">Reference proteome</keyword>
<reference evidence="2" key="1">
    <citation type="journal article" date="2019" name="Int. J. Syst. Evol. Microbiol.">
        <title>The Global Catalogue of Microorganisms (GCM) 10K type strain sequencing project: providing services to taxonomists for standard genome sequencing and annotation.</title>
        <authorList>
            <consortium name="The Broad Institute Genomics Platform"/>
            <consortium name="The Broad Institute Genome Sequencing Center for Infectious Disease"/>
            <person name="Wu L."/>
            <person name="Ma J."/>
        </authorList>
    </citation>
    <scope>NUCLEOTIDE SEQUENCE [LARGE SCALE GENOMIC DNA]</scope>
    <source>
        <strain evidence="2">JCM 18423</strain>
    </source>
</reference>
<proteinExistence type="predicted"/>
<dbReference type="Pfam" id="PF03928">
    <property type="entry name" value="HbpS-like"/>
    <property type="match status" value="1"/>
</dbReference>
<protein>
    <recommendedName>
        <fullName evidence="3">Heme-binding protein</fullName>
    </recommendedName>
</protein>
<dbReference type="InterPro" id="IPR005624">
    <property type="entry name" value="PduO/GlcC-like"/>
</dbReference>
<dbReference type="InterPro" id="IPR052517">
    <property type="entry name" value="GlcG_carb_metab_protein"/>
</dbReference>
<evidence type="ECO:0000313" key="2">
    <source>
        <dbReference type="Proteomes" id="UP001500227"/>
    </source>
</evidence>
<name>A0ABP9M0F2_9BURK</name>